<dbReference type="PANTHER" id="PTHR43244:SF1">
    <property type="entry name" value="5,10-METHYLENETETRAHYDROMETHANOPTERIN REDUCTASE"/>
    <property type="match status" value="1"/>
</dbReference>
<dbReference type="GO" id="GO:0016705">
    <property type="term" value="F:oxidoreductase activity, acting on paired donors, with incorporation or reduction of molecular oxygen"/>
    <property type="evidence" value="ECO:0007669"/>
    <property type="project" value="InterPro"/>
</dbReference>
<evidence type="ECO:0000256" key="1">
    <source>
        <dbReference type="ARBA" id="ARBA00023002"/>
    </source>
</evidence>
<proteinExistence type="predicted"/>
<gene>
    <name evidence="3" type="ORF">CC117_19120</name>
</gene>
<dbReference type="OrthoDB" id="3457164at2"/>
<dbReference type="Gene3D" id="3.20.20.30">
    <property type="entry name" value="Luciferase-like domain"/>
    <property type="match status" value="1"/>
</dbReference>
<dbReference type="AlphaFoldDB" id="A0A1S1QQT7"/>
<comment type="caution">
    <text evidence="3">The sequence shown here is derived from an EMBL/GenBank/DDBJ whole genome shotgun (WGS) entry which is preliminary data.</text>
</comment>
<name>A0A1S1QQT7_9ACTN</name>
<dbReference type="InterPro" id="IPR011251">
    <property type="entry name" value="Luciferase-like_dom"/>
</dbReference>
<reference evidence="4" key="1">
    <citation type="submission" date="2016-07" db="EMBL/GenBank/DDBJ databases">
        <title>Sequence Frankia sp. strain CcI1.17.</title>
        <authorList>
            <person name="Ghodhbane-Gtari F."/>
            <person name="Swanson E."/>
            <person name="Gueddou A."/>
            <person name="Morris K."/>
            <person name="Hezbri K."/>
            <person name="Ktari A."/>
            <person name="Nouioui I."/>
            <person name="Abebe-Akele F."/>
            <person name="Simpson S."/>
            <person name="Thomas K."/>
            <person name="Gtari M."/>
            <person name="Tisa L.S."/>
            <person name="Hurst S."/>
        </authorList>
    </citation>
    <scope>NUCLEOTIDE SEQUENCE [LARGE SCALE GENOMIC DNA]</scope>
    <source>
        <strain evidence="4">Cc1.17</strain>
    </source>
</reference>
<accession>A0A1S1QQT7</accession>
<dbReference type="SUPFAM" id="SSF51679">
    <property type="entry name" value="Bacterial luciferase-like"/>
    <property type="match status" value="1"/>
</dbReference>
<evidence type="ECO:0000313" key="4">
    <source>
        <dbReference type="Proteomes" id="UP000179627"/>
    </source>
</evidence>
<dbReference type="Proteomes" id="UP000179627">
    <property type="component" value="Unassembled WGS sequence"/>
</dbReference>
<dbReference type="InterPro" id="IPR022526">
    <property type="entry name" value="F420_Rv3093c"/>
</dbReference>
<dbReference type="InterPro" id="IPR036661">
    <property type="entry name" value="Luciferase-like_sf"/>
</dbReference>
<feature type="domain" description="Luciferase-like" evidence="2">
    <location>
        <begin position="10"/>
        <end position="291"/>
    </location>
</feature>
<sequence>MTIPLPGVPLPELPAWCGRLADLGFTDVWSSEATATDGIIPLALAAAEPRLRLGSAILPVYTRGPALLAQTAATLAAAAPGRFVLGLGTSSNVIVSNWNSVPFTRPYQRVLDTVRFLRRAFAGEKINEEFPSFTVRGFRLGVALPTPPKIMVAALRPRMLELAGREADGVILNWLSPDDCDTVLPHVREHGPDAEVIARIFVYVHDGDRERARPALRQLVAAYLTVPVYRQFHVWLGREAALAGMWEAWEAGDRRGALAAIPDEVVDDLIVHGTAEQCRAGLQRYVDHGITTPVLALMNSGPDVADAVSALAAP</sequence>
<dbReference type="PANTHER" id="PTHR43244">
    <property type="match status" value="1"/>
</dbReference>
<dbReference type="Pfam" id="PF00296">
    <property type="entry name" value="Bac_luciferase"/>
    <property type="match status" value="1"/>
</dbReference>
<evidence type="ECO:0000313" key="3">
    <source>
        <dbReference type="EMBL" id="OHV35801.1"/>
    </source>
</evidence>
<protein>
    <submittedName>
        <fullName evidence="3">LLM class F420-dependent oxidoreductase</fullName>
    </submittedName>
</protein>
<evidence type="ECO:0000259" key="2">
    <source>
        <dbReference type="Pfam" id="PF00296"/>
    </source>
</evidence>
<dbReference type="InterPro" id="IPR050564">
    <property type="entry name" value="F420-G6PD/mer"/>
</dbReference>
<keyword evidence="4" id="KW-1185">Reference proteome</keyword>
<dbReference type="EMBL" id="MBLM01000120">
    <property type="protein sequence ID" value="OHV35801.1"/>
    <property type="molecule type" value="Genomic_DNA"/>
</dbReference>
<keyword evidence="1" id="KW-0560">Oxidoreductase</keyword>
<dbReference type="RefSeq" id="WP_071085492.1">
    <property type="nucleotide sequence ID" value="NZ_MBLM01000120.1"/>
</dbReference>
<organism evidence="3 4">
    <name type="scientific">Parafrankia colletiae</name>
    <dbReference type="NCBI Taxonomy" id="573497"/>
    <lineage>
        <taxon>Bacteria</taxon>
        <taxon>Bacillati</taxon>
        <taxon>Actinomycetota</taxon>
        <taxon>Actinomycetes</taxon>
        <taxon>Frankiales</taxon>
        <taxon>Frankiaceae</taxon>
        <taxon>Parafrankia</taxon>
    </lineage>
</organism>
<dbReference type="CDD" id="cd01097">
    <property type="entry name" value="Tetrahydromethanopterin_reductase"/>
    <property type="match status" value="1"/>
</dbReference>
<dbReference type="NCBIfam" id="TIGR03841">
    <property type="entry name" value="F420_Rv3093c"/>
    <property type="match status" value="1"/>
</dbReference>